<dbReference type="CDD" id="cd14062">
    <property type="entry name" value="STKc_Raf"/>
    <property type="match status" value="1"/>
</dbReference>
<feature type="region of interest" description="Disordered" evidence="11">
    <location>
        <begin position="231"/>
        <end position="252"/>
    </location>
</feature>
<dbReference type="AlphaFoldDB" id="H2Y817"/>
<evidence type="ECO:0000256" key="1">
    <source>
        <dbReference type="ARBA" id="ARBA00010507"/>
    </source>
</evidence>
<evidence type="ECO:0000256" key="5">
    <source>
        <dbReference type="ARBA" id="ARBA00022723"/>
    </source>
</evidence>
<dbReference type="SMART" id="SM00109">
    <property type="entry name" value="C1"/>
    <property type="match status" value="1"/>
</dbReference>
<dbReference type="GeneTree" id="ENSGT00940000171269"/>
<keyword evidence="15" id="KW-1185">Reference proteome</keyword>
<feature type="domain" description="Protein kinase" evidence="12">
    <location>
        <begin position="260"/>
        <end position="524"/>
    </location>
</feature>
<evidence type="ECO:0000259" key="13">
    <source>
        <dbReference type="PROSITE" id="PS50081"/>
    </source>
</evidence>
<evidence type="ECO:0000313" key="14">
    <source>
        <dbReference type="Ensembl" id="ENSCSAVP00000001465.1"/>
    </source>
</evidence>
<dbReference type="FunFam" id="3.30.200.20:FF:000024">
    <property type="entry name" value="B-Raf proto-oncogene serine/threonine-protein kinase"/>
    <property type="match status" value="1"/>
</dbReference>
<evidence type="ECO:0000256" key="6">
    <source>
        <dbReference type="ARBA" id="ARBA00022741"/>
    </source>
</evidence>
<dbReference type="GO" id="GO:0005829">
    <property type="term" value="C:cytosol"/>
    <property type="evidence" value="ECO:0007669"/>
    <property type="project" value="TreeGrafter"/>
</dbReference>
<dbReference type="Proteomes" id="UP000007875">
    <property type="component" value="Unassembled WGS sequence"/>
</dbReference>
<dbReference type="EC" id="2.7.11.1" evidence="2"/>
<keyword evidence="5" id="KW-0479">Metal-binding</keyword>
<evidence type="ECO:0000256" key="10">
    <source>
        <dbReference type="PROSITE-ProRule" id="PRU10141"/>
    </source>
</evidence>
<dbReference type="InterPro" id="IPR046349">
    <property type="entry name" value="C1-like_sf"/>
</dbReference>
<keyword evidence="8" id="KW-0862">Zinc</keyword>
<reference evidence="14" key="3">
    <citation type="submission" date="2025-09" db="UniProtKB">
        <authorList>
            <consortium name="Ensembl"/>
        </authorList>
    </citation>
    <scope>IDENTIFICATION</scope>
</reference>
<dbReference type="PROSITE" id="PS50011">
    <property type="entry name" value="PROTEIN_KINASE_DOM"/>
    <property type="match status" value="1"/>
</dbReference>
<keyword evidence="6 10" id="KW-0547">Nucleotide-binding</keyword>
<dbReference type="InterPro" id="IPR002219">
    <property type="entry name" value="PKC_DAG/PE"/>
</dbReference>
<dbReference type="GO" id="GO:0046872">
    <property type="term" value="F:metal ion binding"/>
    <property type="evidence" value="ECO:0007669"/>
    <property type="project" value="UniProtKB-KW"/>
</dbReference>
<keyword evidence="9 10" id="KW-0067">ATP-binding</keyword>
<dbReference type="PANTHER" id="PTHR44329">
    <property type="entry name" value="SERINE/THREONINE-PROTEIN KINASE TNNI3K-RELATED"/>
    <property type="match status" value="1"/>
</dbReference>
<organism evidence="14 15">
    <name type="scientific">Ciona savignyi</name>
    <name type="common">Pacific transparent sea squirt</name>
    <dbReference type="NCBI Taxonomy" id="51511"/>
    <lineage>
        <taxon>Eukaryota</taxon>
        <taxon>Metazoa</taxon>
        <taxon>Chordata</taxon>
        <taxon>Tunicata</taxon>
        <taxon>Ascidiacea</taxon>
        <taxon>Phlebobranchia</taxon>
        <taxon>Cionidae</taxon>
        <taxon>Ciona</taxon>
    </lineage>
</organism>
<feature type="binding site" evidence="10">
    <location>
        <position position="286"/>
    </location>
    <ligand>
        <name>ATP</name>
        <dbReference type="ChEBI" id="CHEBI:30616"/>
    </ligand>
</feature>
<evidence type="ECO:0000256" key="7">
    <source>
        <dbReference type="ARBA" id="ARBA00022777"/>
    </source>
</evidence>
<dbReference type="InterPro" id="IPR051681">
    <property type="entry name" value="Ser/Thr_Kinases-Pseudokinases"/>
</dbReference>
<dbReference type="CDD" id="cd20811">
    <property type="entry name" value="C1_Raf"/>
    <property type="match status" value="1"/>
</dbReference>
<dbReference type="Pfam" id="PF07714">
    <property type="entry name" value="PK_Tyr_Ser-Thr"/>
    <property type="match status" value="1"/>
</dbReference>
<dbReference type="PANTHER" id="PTHR44329:SF262">
    <property type="entry name" value="RAF HOMOLOG SERINE_THREONINE-PROTEIN KINASE RAF"/>
    <property type="match status" value="1"/>
</dbReference>
<reference evidence="14" key="2">
    <citation type="submission" date="2025-08" db="UniProtKB">
        <authorList>
            <consortium name="Ensembl"/>
        </authorList>
    </citation>
    <scope>IDENTIFICATION</scope>
</reference>
<dbReference type="InterPro" id="IPR011009">
    <property type="entry name" value="Kinase-like_dom_sf"/>
</dbReference>
<reference evidence="15" key="1">
    <citation type="submission" date="2003-08" db="EMBL/GenBank/DDBJ databases">
        <authorList>
            <person name="Birren B."/>
            <person name="Nusbaum C."/>
            <person name="Abebe A."/>
            <person name="Abouelleil A."/>
            <person name="Adekoya E."/>
            <person name="Ait-zahra M."/>
            <person name="Allen N."/>
            <person name="Allen T."/>
            <person name="An P."/>
            <person name="Anderson M."/>
            <person name="Anderson S."/>
            <person name="Arachchi H."/>
            <person name="Armbruster J."/>
            <person name="Bachantsang P."/>
            <person name="Baldwin J."/>
            <person name="Barry A."/>
            <person name="Bayul T."/>
            <person name="Blitshsteyn B."/>
            <person name="Bloom T."/>
            <person name="Blye J."/>
            <person name="Boguslavskiy L."/>
            <person name="Borowsky M."/>
            <person name="Boukhgalter B."/>
            <person name="Brunache A."/>
            <person name="Butler J."/>
            <person name="Calixte N."/>
            <person name="Calvo S."/>
            <person name="Camarata J."/>
            <person name="Campo K."/>
            <person name="Chang J."/>
            <person name="Cheshatsang Y."/>
            <person name="Citroen M."/>
            <person name="Collymore A."/>
            <person name="Considine T."/>
            <person name="Cook A."/>
            <person name="Cooke P."/>
            <person name="Corum B."/>
            <person name="Cuomo C."/>
            <person name="David R."/>
            <person name="Dawoe T."/>
            <person name="Degray S."/>
            <person name="Dodge S."/>
            <person name="Dooley K."/>
            <person name="Dorje P."/>
            <person name="Dorjee K."/>
            <person name="Dorris L."/>
            <person name="Duffey N."/>
            <person name="Dupes A."/>
            <person name="Elkins T."/>
            <person name="Engels R."/>
            <person name="Erickson J."/>
            <person name="Farina A."/>
            <person name="Faro S."/>
            <person name="Ferreira P."/>
            <person name="Fischer H."/>
            <person name="Fitzgerald M."/>
            <person name="Foley K."/>
            <person name="Gage D."/>
            <person name="Galagan J."/>
            <person name="Gearin G."/>
            <person name="Gnerre S."/>
            <person name="Gnirke A."/>
            <person name="Goyette A."/>
            <person name="Graham J."/>
            <person name="Grandbois E."/>
            <person name="Gyaltsen K."/>
            <person name="Hafez N."/>
            <person name="Hagopian D."/>
            <person name="Hagos B."/>
            <person name="Hall J."/>
            <person name="Hatcher B."/>
            <person name="Heller A."/>
            <person name="Higgins H."/>
            <person name="Honan T."/>
            <person name="Horn A."/>
            <person name="Houde N."/>
            <person name="Hughes L."/>
            <person name="Hulme W."/>
            <person name="Husby E."/>
            <person name="Iliev I."/>
            <person name="Jaffe D."/>
            <person name="Jones C."/>
            <person name="Kamal M."/>
            <person name="Kamat A."/>
            <person name="Kamvysselis M."/>
            <person name="Karlsson E."/>
            <person name="Kells C."/>
            <person name="Kieu A."/>
            <person name="Kisner P."/>
            <person name="Kodira C."/>
            <person name="Kulbokas E."/>
            <person name="Labutti K."/>
            <person name="Lama D."/>
            <person name="Landers T."/>
            <person name="Leger J."/>
            <person name="Levine S."/>
            <person name="Lewis D."/>
            <person name="Lewis T."/>
            <person name="Lindblad-toh K."/>
            <person name="Liu X."/>
            <person name="Lokyitsang T."/>
            <person name="Lokyitsang Y."/>
            <person name="Lucien O."/>
            <person name="Lui A."/>
            <person name="Ma L.J."/>
            <person name="Mabbitt R."/>
            <person name="Macdonald J."/>
            <person name="Maclean C."/>
            <person name="Major J."/>
            <person name="Manning J."/>
            <person name="Marabella R."/>
            <person name="Maru K."/>
            <person name="Matthews C."/>
            <person name="Mauceli E."/>
            <person name="Mccarthy M."/>
            <person name="Mcdonough S."/>
            <person name="Mcghee T."/>
            <person name="Meldrim J."/>
            <person name="Meneus L."/>
            <person name="Mesirov J."/>
            <person name="Mihalev A."/>
            <person name="Mihova T."/>
            <person name="Mikkelsen T."/>
            <person name="Mlenga V."/>
            <person name="Moru K."/>
            <person name="Mozes J."/>
            <person name="Mulrain L."/>
            <person name="Munson G."/>
            <person name="Naylor J."/>
            <person name="Newes C."/>
            <person name="Nguyen C."/>
            <person name="Nguyen N."/>
            <person name="Nguyen T."/>
            <person name="Nicol R."/>
            <person name="Nielsen C."/>
            <person name="Nizzari M."/>
            <person name="Norbu C."/>
            <person name="Norbu N."/>
            <person name="O'donnell P."/>
            <person name="Okoawo O."/>
            <person name="O'leary S."/>
            <person name="Omotosho B."/>
            <person name="O'neill K."/>
            <person name="Osman S."/>
            <person name="Parker S."/>
            <person name="Perrin D."/>
            <person name="Phunkhang P."/>
            <person name="Piqani B."/>
            <person name="Purcell S."/>
            <person name="Rachupka T."/>
            <person name="Ramasamy U."/>
            <person name="Rameau R."/>
            <person name="Ray V."/>
            <person name="Raymond C."/>
            <person name="Retta R."/>
            <person name="Richardson S."/>
            <person name="Rise C."/>
            <person name="Rodriguez J."/>
            <person name="Rogers J."/>
            <person name="Rogov P."/>
            <person name="Rutman M."/>
            <person name="Schupbach R."/>
            <person name="Seaman C."/>
            <person name="Settipalli S."/>
            <person name="Sharpe T."/>
            <person name="Sheridan J."/>
            <person name="Sherpa N."/>
            <person name="Shi J."/>
            <person name="Smirnov S."/>
            <person name="Smith C."/>
            <person name="Sougnez C."/>
            <person name="Spencer B."/>
            <person name="Stalker J."/>
            <person name="Stange-thomann N."/>
            <person name="Stavropoulos S."/>
            <person name="Stetson K."/>
            <person name="Stone C."/>
            <person name="Stone S."/>
            <person name="Stubbs M."/>
            <person name="Talamas J."/>
            <person name="Tchuinga P."/>
            <person name="Tenzing P."/>
            <person name="Tesfaye S."/>
            <person name="Theodore J."/>
            <person name="Thoulutsang Y."/>
            <person name="Topham K."/>
            <person name="Towey S."/>
            <person name="Tsamla T."/>
            <person name="Tsomo N."/>
            <person name="Vallee D."/>
            <person name="Vassiliev H."/>
            <person name="Venkataraman V."/>
            <person name="Vinson J."/>
            <person name="Vo A."/>
            <person name="Wade C."/>
            <person name="Wang S."/>
            <person name="Wangchuk T."/>
            <person name="Wangdi T."/>
            <person name="Whittaker C."/>
            <person name="Wilkinson J."/>
            <person name="Wu Y."/>
            <person name="Wyman D."/>
            <person name="Yadav S."/>
            <person name="Yang S."/>
            <person name="Yang X."/>
            <person name="Yeager S."/>
            <person name="Yee E."/>
            <person name="Young G."/>
            <person name="Zainoun J."/>
            <person name="Zembeck L."/>
            <person name="Zimmer A."/>
            <person name="Zody M."/>
            <person name="Lander E."/>
        </authorList>
    </citation>
    <scope>NUCLEOTIDE SEQUENCE [LARGE SCALE GENOMIC DNA]</scope>
</reference>
<dbReference type="Gene3D" id="1.10.510.10">
    <property type="entry name" value="Transferase(Phosphotransferase) domain 1"/>
    <property type="match status" value="1"/>
</dbReference>
<dbReference type="PROSITE" id="PS00107">
    <property type="entry name" value="PROTEIN_KINASE_ATP"/>
    <property type="match status" value="1"/>
</dbReference>
<dbReference type="Gene3D" id="3.30.60.20">
    <property type="match status" value="1"/>
</dbReference>
<dbReference type="PROSITE" id="PS00479">
    <property type="entry name" value="ZF_DAG_PE_1"/>
    <property type="match status" value="1"/>
</dbReference>
<dbReference type="Pfam" id="PF00130">
    <property type="entry name" value="C1_1"/>
    <property type="match status" value="1"/>
</dbReference>
<keyword evidence="4" id="KW-0808">Transferase</keyword>
<dbReference type="InterPro" id="IPR000719">
    <property type="entry name" value="Prot_kinase_dom"/>
</dbReference>
<sequence length="562" mass="64345">LKLLQCHINSEQVDWNSDSGILAGVELELRTEDKIFKEKTRILKASHNFVRKTFFSISYCDWCRKVLFQGMTCKMCGFKLHQKCVTEVPDYCITRGQMMKLDLFINSTAPLGQNSRQPKQSLSLVTRQLCYQGEQNGVIDEHDREQTQHTSPYHLTEPCLAAGIMMHAGSLELLNRAVFCVDAKRSSRRLEGQPRIYRSTLLNICPCMVRCNCFPQGAEGNPVVASLPAPAVETRNNPHRRSHSPRRDSDEDWEVPEEEIEWGEKIGSGSYGIVYRCRWHGIVAVKVLNVSNPTPSQLQEFKNEVAVLRKTRHVNILLFMGYTIKNQLCIVTQWCDGSSLYRHLHMIDTKFDMLQTIDIARQTALGMEYMHAKNIIHRDMKSNNIFLLEDYTVKIGDFGLATVKSRWSGSEQLMQPTGSILWMAPEVIRMIGGNPYTFQSDVYAFGVVLFEMTTNTLPYSHIGNRDMILFQVGRGYLRPDLDLIRSDTPRACRKLITDCINKDRDQRPLFKQIFNELNVIYQALPRICRSQSDPGSLNRAAGASNEDFFRLILPKSTRNQNT</sequence>
<dbReference type="Ensembl" id="ENSCSAVT00000001484.1">
    <property type="protein sequence ID" value="ENSCSAVP00000001465.1"/>
    <property type="gene ID" value="ENSCSAVG00000000836.1"/>
</dbReference>
<protein>
    <recommendedName>
        <fullName evidence="2">non-specific serine/threonine protein kinase</fullName>
        <ecNumber evidence="2">2.7.11.1</ecNumber>
    </recommendedName>
</protein>
<dbReference type="GO" id="GO:0005524">
    <property type="term" value="F:ATP binding"/>
    <property type="evidence" value="ECO:0007669"/>
    <property type="project" value="UniProtKB-UniRule"/>
</dbReference>
<dbReference type="InterPro" id="IPR017441">
    <property type="entry name" value="Protein_kinase_ATP_BS"/>
</dbReference>
<evidence type="ECO:0000256" key="4">
    <source>
        <dbReference type="ARBA" id="ARBA00022679"/>
    </source>
</evidence>
<dbReference type="SMART" id="SM00220">
    <property type="entry name" value="S_TKc"/>
    <property type="match status" value="1"/>
</dbReference>
<evidence type="ECO:0000256" key="2">
    <source>
        <dbReference type="ARBA" id="ARBA00012513"/>
    </source>
</evidence>
<dbReference type="Gene3D" id="3.30.200.20">
    <property type="entry name" value="Phosphorylase Kinase, domain 1"/>
    <property type="match status" value="1"/>
</dbReference>
<dbReference type="GO" id="GO:0005739">
    <property type="term" value="C:mitochondrion"/>
    <property type="evidence" value="ECO:0007669"/>
    <property type="project" value="TreeGrafter"/>
</dbReference>
<dbReference type="GO" id="GO:0004709">
    <property type="term" value="F:MAP kinase kinase kinase activity"/>
    <property type="evidence" value="ECO:0007669"/>
    <property type="project" value="TreeGrafter"/>
</dbReference>
<dbReference type="PROSITE" id="PS50081">
    <property type="entry name" value="ZF_DAG_PE_2"/>
    <property type="match status" value="1"/>
</dbReference>
<keyword evidence="7" id="KW-0418">Kinase</keyword>
<dbReference type="OMA" id="YRLIKGX"/>
<dbReference type="InterPro" id="IPR008271">
    <property type="entry name" value="Ser/Thr_kinase_AS"/>
</dbReference>
<dbReference type="SUPFAM" id="SSF57889">
    <property type="entry name" value="Cysteine-rich domain"/>
    <property type="match status" value="1"/>
</dbReference>
<name>H2Y817_CIOSA</name>
<feature type="domain" description="Phorbol-ester/DAG-type" evidence="13">
    <location>
        <begin position="46"/>
        <end position="92"/>
    </location>
</feature>
<evidence type="ECO:0000313" key="15">
    <source>
        <dbReference type="Proteomes" id="UP000007875"/>
    </source>
</evidence>
<evidence type="ECO:0000259" key="12">
    <source>
        <dbReference type="PROSITE" id="PS50011"/>
    </source>
</evidence>
<dbReference type="PROSITE" id="PS00108">
    <property type="entry name" value="PROTEIN_KINASE_ST"/>
    <property type="match status" value="1"/>
</dbReference>
<dbReference type="SUPFAM" id="SSF56112">
    <property type="entry name" value="Protein kinase-like (PK-like)"/>
    <property type="match status" value="1"/>
</dbReference>
<evidence type="ECO:0000256" key="11">
    <source>
        <dbReference type="SAM" id="MobiDB-lite"/>
    </source>
</evidence>
<accession>H2Y817</accession>
<evidence type="ECO:0000256" key="9">
    <source>
        <dbReference type="ARBA" id="ARBA00022840"/>
    </source>
</evidence>
<dbReference type="InterPro" id="IPR001245">
    <property type="entry name" value="Ser-Thr/Tyr_kinase_cat_dom"/>
</dbReference>
<proteinExistence type="inferred from homology"/>
<comment type="similarity">
    <text evidence="1">Belongs to the protein kinase superfamily. TKL Ser/Thr protein kinase family. RAF subfamily.</text>
</comment>
<evidence type="ECO:0000256" key="8">
    <source>
        <dbReference type="ARBA" id="ARBA00022833"/>
    </source>
</evidence>
<evidence type="ECO:0000256" key="3">
    <source>
        <dbReference type="ARBA" id="ARBA00022527"/>
    </source>
</evidence>
<keyword evidence="3" id="KW-0723">Serine/threonine-protein kinase</keyword>